<keyword evidence="2" id="KW-1185">Reference proteome</keyword>
<comment type="caution">
    <text evidence="1">The sequence shown here is derived from an EMBL/GenBank/DDBJ whole genome shotgun (WGS) entry which is preliminary data.</text>
</comment>
<evidence type="ECO:0000313" key="1">
    <source>
        <dbReference type="EMBL" id="CAG8469695.1"/>
    </source>
</evidence>
<dbReference type="EMBL" id="CAJVPP010000325">
    <property type="protein sequence ID" value="CAG8469695.1"/>
    <property type="molecule type" value="Genomic_DNA"/>
</dbReference>
<sequence length="175" mass="19965">MGEPPQLVMYASWDFQLSDDLRTMLAREFPKRYCEYQRDKVHMQTYLFLAGAGTGKSRNANEFHMSVLNSLSEHTALRVHVANAWVFRISFENGSSVEIGITAIGTRMLCALSMSCSKFGSVINDYEAPIHLIFFELIVRKNYTIFLVVDGLNQLMTKQSDGTDKNSDFYRTPQI</sequence>
<protein>
    <submittedName>
        <fullName evidence="1">1837_t:CDS:1</fullName>
    </submittedName>
</protein>
<proteinExistence type="predicted"/>
<organism evidence="1 2">
    <name type="scientific">Funneliformis mosseae</name>
    <name type="common">Endomycorrhizal fungus</name>
    <name type="synonym">Glomus mosseae</name>
    <dbReference type="NCBI Taxonomy" id="27381"/>
    <lineage>
        <taxon>Eukaryota</taxon>
        <taxon>Fungi</taxon>
        <taxon>Fungi incertae sedis</taxon>
        <taxon>Mucoromycota</taxon>
        <taxon>Glomeromycotina</taxon>
        <taxon>Glomeromycetes</taxon>
        <taxon>Glomerales</taxon>
        <taxon>Glomeraceae</taxon>
        <taxon>Funneliformis</taxon>
    </lineage>
</organism>
<dbReference type="AlphaFoldDB" id="A0A9N8VXC2"/>
<accession>A0A9N8VXC2</accession>
<dbReference type="Proteomes" id="UP000789375">
    <property type="component" value="Unassembled WGS sequence"/>
</dbReference>
<reference evidence="1" key="1">
    <citation type="submission" date="2021-06" db="EMBL/GenBank/DDBJ databases">
        <authorList>
            <person name="Kallberg Y."/>
            <person name="Tangrot J."/>
            <person name="Rosling A."/>
        </authorList>
    </citation>
    <scope>NUCLEOTIDE SEQUENCE</scope>
    <source>
        <strain evidence="1">87-6 pot B 2015</strain>
    </source>
</reference>
<gene>
    <name evidence="1" type="ORF">FMOSSE_LOCUS2454</name>
</gene>
<name>A0A9N8VXC2_FUNMO</name>
<evidence type="ECO:0000313" key="2">
    <source>
        <dbReference type="Proteomes" id="UP000789375"/>
    </source>
</evidence>